<evidence type="ECO:0008006" key="4">
    <source>
        <dbReference type="Google" id="ProtNLM"/>
    </source>
</evidence>
<keyword evidence="1" id="KW-0732">Signal</keyword>
<gene>
    <name evidence="2" type="ORF">AZI85_07865</name>
</gene>
<feature type="chain" id="PRO_5007572982" description="Outer membrane protein beta-barrel domain-containing protein" evidence="1">
    <location>
        <begin position="22"/>
        <end position="187"/>
    </location>
</feature>
<dbReference type="AlphaFoldDB" id="A0A150WGU0"/>
<sequence length="187" mass="20652">MRVILSLLFLTLVVSVSVSQAAPQTTTTLETQPLSGEDDPLLATRDPEARASIPTFLLGTYLGFEGGNYLESDDWDQGPYLSLRFIPVQDDSIYWDYEVAVNTANFVGLGAGYRWYCCPDDRFNPYLRASANLYLEGADELAGLVEIRRWRARASVGMGETFNAEFGVGAAVTGPDLFAQFGYQFAF</sequence>
<name>A0A150WGU0_BDEBC</name>
<dbReference type="EMBL" id="LUKF01000016">
    <property type="protein sequence ID" value="KYG62105.1"/>
    <property type="molecule type" value="Genomic_DNA"/>
</dbReference>
<dbReference type="Proteomes" id="UP000075391">
    <property type="component" value="Unassembled WGS sequence"/>
</dbReference>
<organism evidence="2 3">
    <name type="scientific">Bdellovibrio bacteriovorus</name>
    <dbReference type="NCBI Taxonomy" id="959"/>
    <lineage>
        <taxon>Bacteria</taxon>
        <taxon>Pseudomonadati</taxon>
        <taxon>Bdellovibrionota</taxon>
        <taxon>Bdellovibrionia</taxon>
        <taxon>Bdellovibrionales</taxon>
        <taxon>Pseudobdellovibrionaceae</taxon>
        <taxon>Bdellovibrio</taxon>
    </lineage>
</organism>
<evidence type="ECO:0000256" key="1">
    <source>
        <dbReference type="SAM" id="SignalP"/>
    </source>
</evidence>
<accession>A0A150WGU0</accession>
<dbReference type="OrthoDB" id="5293866at2"/>
<proteinExistence type="predicted"/>
<reference evidence="2 3" key="1">
    <citation type="submission" date="2016-03" db="EMBL/GenBank/DDBJ databases">
        <authorList>
            <person name="Ploux O."/>
        </authorList>
    </citation>
    <scope>NUCLEOTIDE SEQUENCE [LARGE SCALE GENOMIC DNA]</scope>
    <source>
        <strain evidence="2 3">BER2</strain>
    </source>
</reference>
<protein>
    <recommendedName>
        <fullName evidence="4">Outer membrane protein beta-barrel domain-containing protein</fullName>
    </recommendedName>
</protein>
<comment type="caution">
    <text evidence="2">The sequence shown here is derived from an EMBL/GenBank/DDBJ whole genome shotgun (WGS) entry which is preliminary data.</text>
</comment>
<evidence type="ECO:0000313" key="3">
    <source>
        <dbReference type="Proteomes" id="UP000075391"/>
    </source>
</evidence>
<feature type="signal peptide" evidence="1">
    <location>
        <begin position="1"/>
        <end position="21"/>
    </location>
</feature>
<evidence type="ECO:0000313" key="2">
    <source>
        <dbReference type="EMBL" id="KYG62105.1"/>
    </source>
</evidence>